<dbReference type="PANTHER" id="PTHR22762:SF133">
    <property type="entry name" value="P-TYPE DOMAIN-CONTAINING PROTEIN"/>
    <property type="match status" value="1"/>
</dbReference>
<dbReference type="InterPro" id="IPR025887">
    <property type="entry name" value="Glyco_hydro_31_N_dom"/>
</dbReference>
<organism evidence="2 4">
    <name type="scientific">Didymodactylos carnosus</name>
    <dbReference type="NCBI Taxonomy" id="1234261"/>
    <lineage>
        <taxon>Eukaryota</taxon>
        <taxon>Metazoa</taxon>
        <taxon>Spiralia</taxon>
        <taxon>Gnathifera</taxon>
        <taxon>Rotifera</taxon>
        <taxon>Eurotatoria</taxon>
        <taxon>Bdelloidea</taxon>
        <taxon>Philodinida</taxon>
        <taxon>Philodinidae</taxon>
        <taxon>Didymodactylos</taxon>
    </lineage>
</organism>
<dbReference type="Proteomes" id="UP000682733">
    <property type="component" value="Unassembled WGS sequence"/>
</dbReference>
<dbReference type="GO" id="GO:0004558">
    <property type="term" value="F:alpha-1,4-glucosidase activity"/>
    <property type="evidence" value="ECO:0007669"/>
    <property type="project" value="TreeGrafter"/>
</dbReference>
<dbReference type="InterPro" id="IPR011013">
    <property type="entry name" value="Gal_mutarotase_sf_dom"/>
</dbReference>
<dbReference type="Pfam" id="PF13802">
    <property type="entry name" value="Gal_mutarotas_2"/>
    <property type="match status" value="1"/>
</dbReference>
<dbReference type="Gene3D" id="2.60.40.1760">
    <property type="entry name" value="glycosyl hydrolase (family 31)"/>
    <property type="match status" value="1"/>
</dbReference>
<accession>A0A8S2G055</accession>
<dbReference type="Proteomes" id="UP000677228">
    <property type="component" value="Unassembled WGS sequence"/>
</dbReference>
<dbReference type="SUPFAM" id="SSF74650">
    <property type="entry name" value="Galactose mutarotase-like"/>
    <property type="match status" value="1"/>
</dbReference>
<dbReference type="GO" id="GO:0005975">
    <property type="term" value="P:carbohydrate metabolic process"/>
    <property type="evidence" value="ECO:0007669"/>
    <property type="project" value="InterPro"/>
</dbReference>
<name>A0A8S2G055_9BILA</name>
<evidence type="ECO:0000313" key="2">
    <source>
        <dbReference type="EMBL" id="CAF1595679.1"/>
    </source>
</evidence>
<feature type="non-terminal residue" evidence="2">
    <location>
        <position position="197"/>
    </location>
</feature>
<dbReference type="AlphaFoldDB" id="A0A8S2G055"/>
<proteinExistence type="predicted"/>
<dbReference type="EMBL" id="CAJOBA010072962">
    <property type="protein sequence ID" value="CAF4401902.1"/>
    <property type="molecule type" value="Genomic_DNA"/>
</dbReference>
<dbReference type="CDD" id="cd14752">
    <property type="entry name" value="GH31_N"/>
    <property type="match status" value="1"/>
</dbReference>
<dbReference type="PANTHER" id="PTHR22762">
    <property type="entry name" value="ALPHA-GLUCOSIDASE"/>
    <property type="match status" value="1"/>
</dbReference>
<evidence type="ECO:0000259" key="1">
    <source>
        <dbReference type="Pfam" id="PF13802"/>
    </source>
</evidence>
<sequence>LFGNDIDNLKLKITTSGMNIIRLKILDDDRERYEVPIPIKWYPSNVEQQQQQQKIKFRLTKTKYNQIGFQIVRVDTKALLFDTSYFAEGFIYDDKYLQFMTTIPSKNIYGMGENTHSSFQHNLNSNMRYGIFARDQRPIGLNENLYGTHPFYMVIENDGNAFGVFIFNSNAQDYKFSLFERDKSMLTYRTIGGILDL</sequence>
<reference evidence="2" key="1">
    <citation type="submission" date="2021-02" db="EMBL/GenBank/DDBJ databases">
        <authorList>
            <person name="Nowell W R."/>
        </authorList>
    </citation>
    <scope>NUCLEOTIDE SEQUENCE</scope>
</reference>
<evidence type="ECO:0000313" key="4">
    <source>
        <dbReference type="Proteomes" id="UP000677228"/>
    </source>
</evidence>
<dbReference type="EMBL" id="CAJNOK010049369">
    <property type="protein sequence ID" value="CAF1595679.1"/>
    <property type="molecule type" value="Genomic_DNA"/>
</dbReference>
<dbReference type="GO" id="GO:0030246">
    <property type="term" value="F:carbohydrate binding"/>
    <property type="evidence" value="ECO:0007669"/>
    <property type="project" value="InterPro"/>
</dbReference>
<feature type="domain" description="Glycoside hydrolase family 31 N-terminal" evidence="1">
    <location>
        <begin position="11"/>
        <end position="169"/>
    </location>
</feature>
<evidence type="ECO:0000313" key="3">
    <source>
        <dbReference type="EMBL" id="CAF4401902.1"/>
    </source>
</evidence>
<feature type="non-terminal residue" evidence="2">
    <location>
        <position position="1"/>
    </location>
</feature>
<gene>
    <name evidence="2" type="ORF">OVA965_LOCUS41806</name>
    <name evidence="3" type="ORF">TMI583_LOCUS43545</name>
</gene>
<comment type="caution">
    <text evidence="2">The sequence shown here is derived from an EMBL/GenBank/DDBJ whole genome shotgun (WGS) entry which is preliminary data.</text>
</comment>
<protein>
    <recommendedName>
        <fullName evidence="1">Glycoside hydrolase family 31 N-terminal domain-containing protein</fullName>
    </recommendedName>
</protein>